<evidence type="ECO:0000256" key="2">
    <source>
        <dbReference type="SAM" id="MobiDB-lite"/>
    </source>
</evidence>
<evidence type="ECO:0000256" key="1">
    <source>
        <dbReference type="SAM" id="Coils"/>
    </source>
</evidence>
<name>A0ABU7Z8S2_9MICO</name>
<feature type="coiled-coil region" evidence="1">
    <location>
        <begin position="19"/>
        <end position="70"/>
    </location>
</feature>
<organism evidence="3 4">
    <name type="scientific">Isoptericola haloaureus</name>
    <dbReference type="NCBI Taxonomy" id="1542902"/>
    <lineage>
        <taxon>Bacteria</taxon>
        <taxon>Bacillati</taxon>
        <taxon>Actinomycetota</taxon>
        <taxon>Actinomycetes</taxon>
        <taxon>Micrococcales</taxon>
        <taxon>Promicromonosporaceae</taxon>
        <taxon>Isoptericola</taxon>
    </lineage>
</organism>
<dbReference type="RefSeq" id="WP_332902377.1">
    <property type="nucleotide sequence ID" value="NZ_JBAGLP010000118.1"/>
</dbReference>
<dbReference type="Proteomes" id="UP001310387">
    <property type="component" value="Unassembled WGS sequence"/>
</dbReference>
<reference evidence="3" key="1">
    <citation type="journal article" date="2024" name="Antonie Van Leeuwenhoek">
        <title>Isoptericola haloaureus sp. nov., a dimorphic actinobacterium isolated from mangrove sediments of southeast India, implicating biosaline agricultural significance through nitrogen fixation and salt tolerance genes.</title>
        <authorList>
            <person name="Prathaban M."/>
            <person name="Prathiviraj R."/>
            <person name="Ravichandran M."/>
            <person name="Natarajan S.D."/>
            <person name="Sobanaa M."/>
            <person name="Hari Krishna Kumar S."/>
            <person name="Chandrasekar V."/>
            <person name="Selvin J."/>
        </authorList>
    </citation>
    <scope>NUCLEOTIDE SEQUENCE</scope>
    <source>
        <strain evidence="3">MP1014</strain>
    </source>
</reference>
<keyword evidence="1" id="KW-0175">Coiled coil</keyword>
<dbReference type="EMBL" id="JBAGLP010000118">
    <property type="protein sequence ID" value="MEG3615773.1"/>
    <property type="molecule type" value="Genomic_DNA"/>
</dbReference>
<protein>
    <submittedName>
        <fullName evidence="3">Uncharacterized protein</fullName>
    </submittedName>
</protein>
<sequence>MTAPHDRPDRSSTERSEDIAALEQELARVVAEAEARLAEVRRELAERRLQEAQHAEIDRLEEHLANATVRWREVGEFFEDALQQLRSGRPDGEPSMGAAPASDDLGPSPAEDSPA</sequence>
<accession>A0ABU7Z8S2</accession>
<feature type="region of interest" description="Disordered" evidence="2">
    <location>
        <begin position="85"/>
        <end position="115"/>
    </location>
</feature>
<reference evidence="3" key="2">
    <citation type="submission" date="2024-02" db="EMBL/GenBank/DDBJ databases">
        <authorList>
            <person name="Prathaban M."/>
            <person name="Mythili R."/>
            <person name="Sharmila Devi N."/>
            <person name="Sobanaa M."/>
            <person name="Prathiviraj R."/>
            <person name="Selvin J."/>
        </authorList>
    </citation>
    <scope>NUCLEOTIDE SEQUENCE</scope>
    <source>
        <strain evidence="3">MP1014</strain>
    </source>
</reference>
<comment type="caution">
    <text evidence="3">The sequence shown here is derived from an EMBL/GenBank/DDBJ whole genome shotgun (WGS) entry which is preliminary data.</text>
</comment>
<keyword evidence="4" id="KW-1185">Reference proteome</keyword>
<evidence type="ECO:0000313" key="4">
    <source>
        <dbReference type="Proteomes" id="UP001310387"/>
    </source>
</evidence>
<evidence type="ECO:0000313" key="3">
    <source>
        <dbReference type="EMBL" id="MEG3615773.1"/>
    </source>
</evidence>
<gene>
    <name evidence="3" type="ORF">V5O49_11620</name>
</gene>
<proteinExistence type="predicted"/>